<evidence type="ECO:0000313" key="1">
    <source>
        <dbReference type="EMBL" id="KGA94955.1"/>
    </source>
</evidence>
<dbReference type="Proteomes" id="UP000029452">
    <property type="component" value="Unassembled WGS sequence"/>
</dbReference>
<reference evidence="1 2" key="1">
    <citation type="submission" date="2014-06" db="EMBL/GenBank/DDBJ databases">
        <title>Draft genome sequence of iron oxidizing acidophile Leptospirillum ferriphilum DSM14647.</title>
        <authorList>
            <person name="Cardenas J.P."/>
            <person name="Lazcano M."/>
            <person name="Ossandon F.J."/>
            <person name="Corbett M."/>
            <person name="Holmes D.S."/>
            <person name="Watkin E."/>
        </authorList>
    </citation>
    <scope>NUCLEOTIDE SEQUENCE [LARGE SCALE GENOMIC DNA]</scope>
    <source>
        <strain evidence="1 2">DSM 14647</strain>
    </source>
</reference>
<proteinExistence type="predicted"/>
<name>A0A094WEI8_9BACT</name>
<organism evidence="1 2">
    <name type="scientific">Leptospirillum ferriphilum</name>
    <dbReference type="NCBI Taxonomy" id="178606"/>
    <lineage>
        <taxon>Bacteria</taxon>
        <taxon>Pseudomonadati</taxon>
        <taxon>Nitrospirota</taxon>
        <taxon>Nitrospiria</taxon>
        <taxon>Nitrospirales</taxon>
        <taxon>Nitrospiraceae</taxon>
        <taxon>Leptospirillum</taxon>
    </lineage>
</organism>
<dbReference type="PATRIC" id="fig|178606.4.peg.167"/>
<dbReference type="AlphaFoldDB" id="A0A094WEI8"/>
<protein>
    <submittedName>
        <fullName evidence="1">Uncharacterized protein</fullName>
    </submittedName>
</protein>
<comment type="caution">
    <text evidence="1">The sequence shown here is derived from an EMBL/GenBank/DDBJ whole genome shotgun (WGS) entry which is preliminary data.</text>
</comment>
<sequence>MLFFLDGSLMDSGAKTMFYWKQRFLFLKNKSGKGSHFEN</sequence>
<evidence type="ECO:0000313" key="2">
    <source>
        <dbReference type="Proteomes" id="UP000029452"/>
    </source>
</evidence>
<dbReference type="EMBL" id="JPGK01000001">
    <property type="protein sequence ID" value="KGA94955.1"/>
    <property type="molecule type" value="Genomic_DNA"/>
</dbReference>
<gene>
    <name evidence="1" type="ORF">LptCag_2389</name>
</gene>
<accession>A0A094WEI8</accession>